<accession>A0A346A4V9</accession>
<dbReference type="Proteomes" id="UP000254889">
    <property type="component" value="Chromosome"/>
</dbReference>
<dbReference type="KEGG" id="ptaw:DW352_24230"/>
<feature type="region of interest" description="Disordered" evidence="1">
    <location>
        <begin position="51"/>
        <end position="85"/>
    </location>
</feature>
<proteinExistence type="predicted"/>
<feature type="compositionally biased region" description="Acidic residues" evidence="1">
    <location>
        <begin position="53"/>
        <end position="76"/>
    </location>
</feature>
<reference evidence="2 3" key="1">
    <citation type="submission" date="2018-07" db="EMBL/GenBank/DDBJ databases">
        <authorList>
            <person name="Quirk P.G."/>
            <person name="Krulwich T.A."/>
        </authorList>
    </citation>
    <scope>NUCLEOTIDE SEQUENCE [LARGE SCALE GENOMIC DNA]</scope>
    <source>
        <strain evidence="2 3">CC-BB4</strain>
    </source>
</reference>
<evidence type="ECO:0000313" key="3">
    <source>
        <dbReference type="Proteomes" id="UP000254889"/>
    </source>
</evidence>
<keyword evidence="3" id="KW-1185">Reference proteome</keyword>
<dbReference type="OrthoDB" id="7173769at2"/>
<dbReference type="Pfam" id="PF09926">
    <property type="entry name" value="DUF2158"/>
    <property type="match status" value="1"/>
</dbReference>
<gene>
    <name evidence="2" type="ORF">DW352_24230</name>
</gene>
<evidence type="ECO:0000313" key="2">
    <source>
        <dbReference type="EMBL" id="AXK84206.1"/>
    </source>
</evidence>
<dbReference type="RefSeq" id="WP_115694585.1">
    <property type="nucleotide sequence ID" value="NZ_CP031417.1"/>
</dbReference>
<dbReference type="EMBL" id="CP031417">
    <property type="protein sequence ID" value="AXK84206.1"/>
    <property type="molecule type" value="Genomic_DNA"/>
</dbReference>
<dbReference type="AlphaFoldDB" id="A0A346A4V9"/>
<evidence type="ECO:0000256" key="1">
    <source>
        <dbReference type="SAM" id="MobiDB-lite"/>
    </source>
</evidence>
<protein>
    <submittedName>
        <fullName evidence="2">DUF2158 domain-containing protein</fullName>
    </submittedName>
</protein>
<organism evidence="2 3">
    <name type="scientific">Pseudolabrys taiwanensis</name>
    <dbReference type="NCBI Taxonomy" id="331696"/>
    <lineage>
        <taxon>Bacteria</taxon>
        <taxon>Pseudomonadati</taxon>
        <taxon>Pseudomonadota</taxon>
        <taxon>Alphaproteobacteria</taxon>
        <taxon>Hyphomicrobiales</taxon>
        <taxon>Xanthobacteraceae</taxon>
        <taxon>Pseudolabrys</taxon>
    </lineage>
</organism>
<dbReference type="InterPro" id="IPR019226">
    <property type="entry name" value="DUF2158"/>
</dbReference>
<name>A0A346A4V9_9HYPH</name>
<sequence length="85" mass="9080">MAFEAGEVVVLKSGGHAMTVISVDADQAQCIWTGEDGDLFRETIPTVALESAQEIDAEDEAEDDEDAALDDEDEEGHAEKELSPA</sequence>